<dbReference type="Pfam" id="PF24336">
    <property type="entry name" value="DUF7504"/>
    <property type="match status" value="1"/>
</dbReference>
<evidence type="ECO:0000256" key="1">
    <source>
        <dbReference type="SAM" id="MobiDB-lite"/>
    </source>
</evidence>
<feature type="compositionally biased region" description="Low complexity" evidence="1">
    <location>
        <begin position="195"/>
        <end position="206"/>
    </location>
</feature>
<keyword evidence="3" id="KW-1185">Reference proteome</keyword>
<dbReference type="EMBL" id="CP053941">
    <property type="protein sequence ID" value="QKG91994.1"/>
    <property type="molecule type" value="Genomic_DNA"/>
</dbReference>
<reference evidence="2 3" key="1">
    <citation type="submission" date="2020-05" db="EMBL/GenBank/DDBJ databases">
        <title>Halorubrum RHB-C sp.nov., an extremely halophilic archaeon isolated from solar salt farm.</title>
        <authorList>
            <person name="Ho H."/>
            <person name="Danganan R.E."/>
            <person name="Dedeles G.R."/>
            <person name="Kim S.-G."/>
        </authorList>
    </citation>
    <scope>NUCLEOTIDE SEQUENCE [LARGE SCALE GENOMIC DNA]</scope>
    <source>
        <strain evidence="2 3">RHB-C</strain>
    </source>
</reference>
<feature type="compositionally biased region" description="Polar residues" evidence="1">
    <location>
        <begin position="210"/>
        <end position="225"/>
    </location>
</feature>
<dbReference type="AlphaFoldDB" id="A0A7D3XXY8"/>
<evidence type="ECO:0008006" key="4">
    <source>
        <dbReference type="Google" id="ProtNLM"/>
    </source>
</evidence>
<feature type="compositionally biased region" description="Basic and acidic residues" evidence="1">
    <location>
        <begin position="108"/>
        <end position="118"/>
    </location>
</feature>
<dbReference type="Proteomes" id="UP000505020">
    <property type="component" value="Chromosome"/>
</dbReference>
<feature type="compositionally biased region" description="Low complexity" evidence="1">
    <location>
        <begin position="82"/>
        <end position="101"/>
    </location>
</feature>
<dbReference type="GeneID" id="55594072"/>
<accession>A0A7D3XXY8</accession>
<evidence type="ECO:0000313" key="2">
    <source>
        <dbReference type="EMBL" id="QKG91994.1"/>
    </source>
</evidence>
<dbReference type="RefSeq" id="WP_137717631.1">
    <property type="nucleotide sequence ID" value="NZ_CP053941.1"/>
</dbReference>
<dbReference type="InterPro" id="IPR055927">
    <property type="entry name" value="DUF7504"/>
</dbReference>
<feature type="region of interest" description="Disordered" evidence="1">
    <location>
        <begin position="1"/>
        <end position="262"/>
    </location>
</feature>
<feature type="compositionally biased region" description="Acidic residues" evidence="1">
    <location>
        <begin position="1"/>
        <end position="11"/>
    </location>
</feature>
<sequence>MTGSDGSDEEPSGNRSDRASRFSEIASEFSDEFDVQSEGGPDPDRESESPDTDADTGDRTGESNADNWEWIGDGESEVATDRSPSASRASNASEGSNSGSRLWNGAQMDDKPVERDPTDSEPIGSGPTDSKPTEDRPTDDESVWDSSTEDDKSVWGSVTDDESVKDSPTGGGTEQTTVDAAGAGSEPSPNRRTDTTSSDGSTDAAGNRIWNESVTAKEPSTTTRTARAPSDGGVSTESPVTDTPGAPDASGLTEDESVLDGDRFDRGTNVLIQSESRAERTQDGCHELLFGRGSDRDPYVLLVRYQPMDGERLEGIASKGHRVHVISVGYAQSVPPTADGTVEVTQINNPNDITRLGIVVSRLTQEWSTDDREIRVCYDSLNVLLNYRDVKNVFRFLHVFLSTFTKTDAVAHFHADPLEGDPQSINTLKPLFDEVVSMDSTGTYVE</sequence>
<evidence type="ECO:0000313" key="3">
    <source>
        <dbReference type="Proteomes" id="UP000505020"/>
    </source>
</evidence>
<protein>
    <recommendedName>
        <fullName evidence="4">DUF835 domain-containing protein</fullName>
    </recommendedName>
</protein>
<name>A0A7D3XXY8_9EURY</name>
<dbReference type="KEGG" id="hsai:HPS36_03680"/>
<gene>
    <name evidence="2" type="ORF">HPS36_03680</name>
</gene>
<proteinExistence type="predicted"/>
<organism evidence="2 3">
    <name type="scientific">Halorubrum salinarum</name>
    <dbReference type="NCBI Taxonomy" id="2739057"/>
    <lineage>
        <taxon>Archaea</taxon>
        <taxon>Methanobacteriati</taxon>
        <taxon>Methanobacteriota</taxon>
        <taxon>Stenosarchaea group</taxon>
        <taxon>Halobacteria</taxon>
        <taxon>Halobacteriales</taxon>
        <taxon>Haloferacaceae</taxon>
        <taxon>Halorubrum</taxon>
    </lineage>
</organism>